<feature type="region of interest" description="Disordered" evidence="5">
    <location>
        <begin position="154"/>
        <end position="180"/>
    </location>
</feature>
<dbReference type="InterPro" id="IPR044249">
    <property type="entry name" value="XERICO-like"/>
</dbReference>
<evidence type="ECO:0000256" key="5">
    <source>
        <dbReference type="SAM" id="MobiDB-lite"/>
    </source>
</evidence>
<evidence type="ECO:0000256" key="1">
    <source>
        <dbReference type="ARBA" id="ARBA00022723"/>
    </source>
</evidence>
<evidence type="ECO:0000313" key="7">
    <source>
        <dbReference type="EMBL" id="KAK9276512.1"/>
    </source>
</evidence>
<dbReference type="GO" id="GO:0008270">
    <property type="term" value="F:zinc ion binding"/>
    <property type="evidence" value="ECO:0007669"/>
    <property type="project" value="UniProtKB-KW"/>
</dbReference>
<dbReference type="PANTHER" id="PTHR47258:SF3">
    <property type="entry name" value="F21J9.24-RELATED"/>
    <property type="match status" value="1"/>
</dbReference>
<dbReference type="InterPro" id="IPR001841">
    <property type="entry name" value="Znf_RING"/>
</dbReference>
<sequence>MVNVLLVKTYDPNQLYVPIQQPKLGDALWKQIALPFLISPSSLADYSSAANLAKFLLNLAKRCLWLWDFLKHKEMGLSHFPTAAEGVLPVLVMNTLLSVALLKNIVRSVLQVMGAAGNSPNLEEDPLDEDYPSMPENARERRISITQFKSLCHSRSSVARRSSGGSSSSGSGSGSGSGSNSGWPLMECCVCLCGFEADEEVSELSCKHFFHKGCLEKWFHNKHTTCPLCRSIE</sequence>
<feature type="compositionally biased region" description="Low complexity" evidence="5">
    <location>
        <begin position="154"/>
        <end position="170"/>
    </location>
</feature>
<feature type="domain" description="RING-type" evidence="6">
    <location>
        <begin position="188"/>
        <end position="230"/>
    </location>
</feature>
<keyword evidence="8" id="KW-1185">Reference proteome</keyword>
<evidence type="ECO:0000313" key="8">
    <source>
        <dbReference type="Proteomes" id="UP001415857"/>
    </source>
</evidence>
<dbReference type="InterPro" id="IPR013083">
    <property type="entry name" value="Znf_RING/FYVE/PHD"/>
</dbReference>
<accession>A0AAP0RGE7</accession>
<dbReference type="EMBL" id="JBBPBK010000010">
    <property type="protein sequence ID" value="KAK9276512.1"/>
    <property type="molecule type" value="Genomic_DNA"/>
</dbReference>
<evidence type="ECO:0000256" key="2">
    <source>
        <dbReference type="ARBA" id="ARBA00022771"/>
    </source>
</evidence>
<evidence type="ECO:0000259" key="6">
    <source>
        <dbReference type="PROSITE" id="PS50089"/>
    </source>
</evidence>
<keyword evidence="3" id="KW-0862">Zinc</keyword>
<dbReference type="SUPFAM" id="SSF57850">
    <property type="entry name" value="RING/U-box"/>
    <property type="match status" value="1"/>
</dbReference>
<dbReference type="SMART" id="SM00744">
    <property type="entry name" value="RINGv"/>
    <property type="match status" value="1"/>
</dbReference>
<proteinExistence type="predicted"/>
<dbReference type="Pfam" id="PF13639">
    <property type="entry name" value="zf-RING_2"/>
    <property type="match status" value="1"/>
</dbReference>
<dbReference type="Proteomes" id="UP001415857">
    <property type="component" value="Unassembled WGS sequence"/>
</dbReference>
<protein>
    <recommendedName>
        <fullName evidence="6">RING-type domain-containing protein</fullName>
    </recommendedName>
</protein>
<name>A0AAP0RGE7_LIQFO</name>
<evidence type="ECO:0000256" key="3">
    <source>
        <dbReference type="ARBA" id="ARBA00022833"/>
    </source>
</evidence>
<dbReference type="Gene3D" id="3.30.40.10">
    <property type="entry name" value="Zinc/RING finger domain, C3HC4 (zinc finger)"/>
    <property type="match status" value="1"/>
</dbReference>
<dbReference type="AlphaFoldDB" id="A0AAP0RGE7"/>
<gene>
    <name evidence="7" type="ORF">L1049_006046</name>
</gene>
<comment type="caution">
    <text evidence="7">The sequence shown here is derived from an EMBL/GenBank/DDBJ whole genome shotgun (WGS) entry which is preliminary data.</text>
</comment>
<dbReference type="PANTHER" id="PTHR47258">
    <property type="match status" value="1"/>
</dbReference>
<evidence type="ECO:0000256" key="4">
    <source>
        <dbReference type="PROSITE-ProRule" id="PRU00175"/>
    </source>
</evidence>
<keyword evidence="2 4" id="KW-0863">Zinc-finger</keyword>
<organism evidence="7 8">
    <name type="scientific">Liquidambar formosana</name>
    <name type="common">Formosan gum</name>
    <dbReference type="NCBI Taxonomy" id="63359"/>
    <lineage>
        <taxon>Eukaryota</taxon>
        <taxon>Viridiplantae</taxon>
        <taxon>Streptophyta</taxon>
        <taxon>Embryophyta</taxon>
        <taxon>Tracheophyta</taxon>
        <taxon>Spermatophyta</taxon>
        <taxon>Magnoliopsida</taxon>
        <taxon>eudicotyledons</taxon>
        <taxon>Gunneridae</taxon>
        <taxon>Pentapetalae</taxon>
        <taxon>Saxifragales</taxon>
        <taxon>Altingiaceae</taxon>
        <taxon>Liquidambar</taxon>
    </lineage>
</organism>
<dbReference type="SMART" id="SM00184">
    <property type="entry name" value="RING"/>
    <property type="match status" value="1"/>
</dbReference>
<reference evidence="7 8" key="1">
    <citation type="journal article" date="2024" name="Plant J.">
        <title>Genome sequences and population genomics reveal climatic adaptation and genomic divergence between two closely related sweetgum species.</title>
        <authorList>
            <person name="Xu W.Q."/>
            <person name="Ren C.Q."/>
            <person name="Zhang X.Y."/>
            <person name="Comes H.P."/>
            <person name="Liu X.H."/>
            <person name="Li Y.G."/>
            <person name="Kettle C.J."/>
            <person name="Jalonen R."/>
            <person name="Gaisberger H."/>
            <person name="Ma Y.Z."/>
            <person name="Qiu Y.X."/>
        </authorList>
    </citation>
    <scope>NUCLEOTIDE SEQUENCE [LARGE SCALE GENOMIC DNA]</scope>
    <source>
        <strain evidence="7">Hangzhou</strain>
    </source>
</reference>
<keyword evidence="1" id="KW-0479">Metal-binding</keyword>
<dbReference type="PROSITE" id="PS50089">
    <property type="entry name" value="ZF_RING_2"/>
    <property type="match status" value="1"/>
</dbReference>
<dbReference type="InterPro" id="IPR011016">
    <property type="entry name" value="Znf_RING-CH"/>
</dbReference>